<feature type="domain" description="PH" evidence="1">
    <location>
        <begin position="1"/>
        <end position="38"/>
    </location>
</feature>
<dbReference type="EMBL" id="CADCVG010000100">
    <property type="protein sequence ID" value="CAA9461047.1"/>
    <property type="molecule type" value="Genomic_DNA"/>
</dbReference>
<dbReference type="InterPro" id="IPR001849">
    <property type="entry name" value="PH_domain"/>
</dbReference>
<dbReference type="AlphaFoldDB" id="A0A6J4R0Y6"/>
<organism evidence="2">
    <name type="scientific">uncultured Rubrobacteraceae bacterium</name>
    <dbReference type="NCBI Taxonomy" id="349277"/>
    <lineage>
        <taxon>Bacteria</taxon>
        <taxon>Bacillati</taxon>
        <taxon>Actinomycetota</taxon>
        <taxon>Rubrobacteria</taxon>
        <taxon>Rubrobacterales</taxon>
        <taxon>Rubrobacteraceae</taxon>
        <taxon>environmental samples</taxon>
    </lineage>
</organism>
<reference evidence="2" key="1">
    <citation type="submission" date="2020-02" db="EMBL/GenBank/DDBJ databases">
        <authorList>
            <person name="Meier V. D."/>
        </authorList>
    </citation>
    <scope>NUCLEOTIDE SEQUENCE</scope>
    <source>
        <strain evidence="2">AVDCRST_MAG14</strain>
    </source>
</reference>
<name>A0A6J4R0Y6_9ACTN</name>
<protein>
    <recommendedName>
        <fullName evidence="1">PH domain-containing protein</fullName>
    </recommendedName>
</protein>
<accession>A0A6J4R0Y6</accession>
<gene>
    <name evidence="2" type="ORF">AVDCRST_MAG14-2457</name>
</gene>
<evidence type="ECO:0000259" key="1">
    <source>
        <dbReference type="PROSITE" id="PS50003"/>
    </source>
</evidence>
<sequence>MDIAFNVLRRARTAAVVAVLTFVFSRREHVGKERNTWV</sequence>
<dbReference type="PROSITE" id="PS50003">
    <property type="entry name" value="PH_DOMAIN"/>
    <property type="match status" value="1"/>
</dbReference>
<proteinExistence type="predicted"/>
<evidence type="ECO:0000313" key="2">
    <source>
        <dbReference type="EMBL" id="CAA9461047.1"/>
    </source>
</evidence>